<dbReference type="OrthoDB" id="2387781at2759"/>
<dbReference type="AlphaFoldDB" id="A0A397TFU1"/>
<dbReference type="InterPro" id="IPR000719">
    <property type="entry name" value="Prot_kinase_dom"/>
</dbReference>
<organism evidence="4 5">
    <name type="scientific">Glomus cerebriforme</name>
    <dbReference type="NCBI Taxonomy" id="658196"/>
    <lineage>
        <taxon>Eukaryota</taxon>
        <taxon>Fungi</taxon>
        <taxon>Fungi incertae sedis</taxon>
        <taxon>Mucoromycota</taxon>
        <taxon>Glomeromycotina</taxon>
        <taxon>Glomeromycetes</taxon>
        <taxon>Glomerales</taxon>
        <taxon>Glomeraceae</taxon>
        <taxon>Glomus</taxon>
    </lineage>
</organism>
<dbReference type="GO" id="GO:0005524">
    <property type="term" value="F:ATP binding"/>
    <property type="evidence" value="ECO:0007669"/>
    <property type="project" value="UniProtKB-KW"/>
</dbReference>
<evidence type="ECO:0000313" key="4">
    <source>
        <dbReference type="EMBL" id="RIA95315.1"/>
    </source>
</evidence>
<keyword evidence="4" id="KW-0418">Kinase</keyword>
<dbReference type="PROSITE" id="PS50011">
    <property type="entry name" value="PROTEIN_KINASE_DOM"/>
    <property type="match status" value="1"/>
</dbReference>
<comment type="caution">
    <text evidence="4">The sequence shown here is derived from an EMBL/GenBank/DDBJ whole genome shotgun (WGS) entry which is preliminary data.</text>
</comment>
<name>A0A397TFU1_9GLOM</name>
<dbReference type="GO" id="GO:0004674">
    <property type="term" value="F:protein serine/threonine kinase activity"/>
    <property type="evidence" value="ECO:0007669"/>
    <property type="project" value="TreeGrafter"/>
</dbReference>
<feature type="domain" description="Protein kinase" evidence="3">
    <location>
        <begin position="1"/>
        <end position="116"/>
    </location>
</feature>
<sequence length="189" mass="21945">MVHRDFHTGNILINGNNKYFPYISGMGLCGEVGNIDETKIYGVMPFVAPEVLRGRPYTQAADIYSFALNICNGIMPEITEPQAPKCYIDLMKRCWDLHPSNRPNVTEVLELIGLFYDSYKERKRGQQYYEIKKQIEEAEKYRQENLLTIENDKPTTAIYTSWLLNPFTKNLPKYNNSNNNSIEIIDFTK</sequence>
<evidence type="ECO:0000313" key="5">
    <source>
        <dbReference type="Proteomes" id="UP000265703"/>
    </source>
</evidence>
<dbReference type="Gene3D" id="1.10.510.10">
    <property type="entry name" value="Transferase(Phosphotransferase) domain 1"/>
    <property type="match status" value="1"/>
</dbReference>
<evidence type="ECO:0000256" key="2">
    <source>
        <dbReference type="ARBA" id="ARBA00022840"/>
    </source>
</evidence>
<dbReference type="EMBL" id="QKYT01000063">
    <property type="protein sequence ID" value="RIA95315.1"/>
    <property type="molecule type" value="Genomic_DNA"/>
</dbReference>
<proteinExistence type="predicted"/>
<keyword evidence="4" id="KW-0808">Transferase</keyword>
<evidence type="ECO:0000256" key="1">
    <source>
        <dbReference type="ARBA" id="ARBA00022741"/>
    </source>
</evidence>
<dbReference type="PANTHER" id="PTHR44329:SF298">
    <property type="entry name" value="MIXED LINEAGE KINASE DOMAIN-LIKE PROTEIN"/>
    <property type="match status" value="1"/>
</dbReference>
<dbReference type="Proteomes" id="UP000265703">
    <property type="component" value="Unassembled WGS sequence"/>
</dbReference>
<dbReference type="PANTHER" id="PTHR44329">
    <property type="entry name" value="SERINE/THREONINE-PROTEIN KINASE TNNI3K-RELATED"/>
    <property type="match status" value="1"/>
</dbReference>
<dbReference type="InterPro" id="IPR011009">
    <property type="entry name" value="Kinase-like_dom_sf"/>
</dbReference>
<evidence type="ECO:0000259" key="3">
    <source>
        <dbReference type="PROSITE" id="PS50011"/>
    </source>
</evidence>
<accession>A0A397TFU1</accession>
<keyword evidence="2" id="KW-0067">ATP-binding</keyword>
<gene>
    <name evidence="4" type="ORF">C1645_734116</name>
</gene>
<dbReference type="Pfam" id="PF00069">
    <property type="entry name" value="Pkinase"/>
    <property type="match status" value="1"/>
</dbReference>
<protein>
    <submittedName>
        <fullName evidence="4">Kinase-like domain-containing protein</fullName>
    </submittedName>
</protein>
<dbReference type="SUPFAM" id="SSF56112">
    <property type="entry name" value="Protein kinase-like (PK-like)"/>
    <property type="match status" value="1"/>
</dbReference>
<keyword evidence="1" id="KW-0547">Nucleotide-binding</keyword>
<keyword evidence="5" id="KW-1185">Reference proteome</keyword>
<dbReference type="InterPro" id="IPR051681">
    <property type="entry name" value="Ser/Thr_Kinases-Pseudokinases"/>
</dbReference>
<reference evidence="4 5" key="1">
    <citation type="submission" date="2018-06" db="EMBL/GenBank/DDBJ databases">
        <title>Comparative genomics reveals the genomic features of Rhizophagus irregularis, R. cerebriforme, R. diaphanum and Gigaspora rosea, and their symbiotic lifestyle signature.</title>
        <authorList>
            <person name="Morin E."/>
            <person name="San Clemente H."/>
            <person name="Chen E.C.H."/>
            <person name="De La Providencia I."/>
            <person name="Hainaut M."/>
            <person name="Kuo A."/>
            <person name="Kohler A."/>
            <person name="Murat C."/>
            <person name="Tang N."/>
            <person name="Roy S."/>
            <person name="Loubradou J."/>
            <person name="Henrissat B."/>
            <person name="Grigoriev I.V."/>
            <person name="Corradi N."/>
            <person name="Roux C."/>
            <person name="Martin F.M."/>
        </authorList>
    </citation>
    <scope>NUCLEOTIDE SEQUENCE [LARGE SCALE GENOMIC DNA]</scope>
    <source>
        <strain evidence="4 5">DAOM 227022</strain>
    </source>
</reference>